<evidence type="ECO:0000259" key="1">
    <source>
        <dbReference type="Pfam" id="PF12708"/>
    </source>
</evidence>
<evidence type="ECO:0000313" key="2">
    <source>
        <dbReference type="EMBL" id="QNU66635.1"/>
    </source>
</evidence>
<dbReference type="Pfam" id="PF12708">
    <property type="entry name" value="Pect-lyase_RHGA_epim"/>
    <property type="match status" value="1"/>
</dbReference>
<dbReference type="AlphaFoldDB" id="A0A4V6EPP9"/>
<organism evidence="2 3">
    <name type="scientific">Ruminiclostridium herbifermentans</name>
    <dbReference type="NCBI Taxonomy" id="2488810"/>
    <lineage>
        <taxon>Bacteria</taxon>
        <taxon>Bacillati</taxon>
        <taxon>Bacillota</taxon>
        <taxon>Clostridia</taxon>
        <taxon>Eubacteriales</taxon>
        <taxon>Oscillospiraceae</taxon>
        <taxon>Ruminiclostridium</taxon>
    </lineage>
</organism>
<dbReference type="InterPro" id="IPR024535">
    <property type="entry name" value="RHGA/B-epi-like_pectate_lyase"/>
</dbReference>
<dbReference type="SUPFAM" id="SSF51126">
    <property type="entry name" value="Pectin lyase-like"/>
    <property type="match status" value="1"/>
</dbReference>
<dbReference type="Gene3D" id="2.160.20.10">
    <property type="entry name" value="Single-stranded right-handed beta-helix, Pectin lyase-like"/>
    <property type="match status" value="1"/>
</dbReference>
<dbReference type="Proteomes" id="UP000306409">
    <property type="component" value="Chromosome"/>
</dbReference>
<dbReference type="SMART" id="SM00710">
    <property type="entry name" value="PbH1"/>
    <property type="match status" value="4"/>
</dbReference>
<dbReference type="InterPro" id="IPR012334">
    <property type="entry name" value="Pectin_lyas_fold"/>
</dbReference>
<feature type="domain" description="Rhamnogalacturonase A/B/Epimerase-like pectate lyase" evidence="1">
    <location>
        <begin position="23"/>
        <end position="229"/>
    </location>
</feature>
<dbReference type="EMBL" id="CP061336">
    <property type="protein sequence ID" value="QNU66635.1"/>
    <property type="molecule type" value="Genomic_DNA"/>
</dbReference>
<gene>
    <name evidence="2" type="ORF">EHE19_017580</name>
</gene>
<reference evidence="2 3" key="1">
    <citation type="submission" date="2020-09" db="EMBL/GenBank/DDBJ databases">
        <title>Characterization and genome sequencing of Ruminiclostridium sp. nov. MA18.</title>
        <authorList>
            <person name="Rettenmaier R."/>
            <person name="Kowollik M.-L."/>
            <person name="Liebl W."/>
            <person name="Zverlov V."/>
        </authorList>
    </citation>
    <scope>NUCLEOTIDE SEQUENCE [LARGE SCALE GENOMIC DNA]</scope>
    <source>
        <strain evidence="2 3">MA18</strain>
    </source>
</reference>
<dbReference type="InterPro" id="IPR011050">
    <property type="entry name" value="Pectin_lyase_fold/virulence"/>
</dbReference>
<accession>A0A4V6EPP9</accession>
<evidence type="ECO:0000313" key="3">
    <source>
        <dbReference type="Proteomes" id="UP000306409"/>
    </source>
</evidence>
<name>A0A4V6EPP9_9FIRM</name>
<sequence length="572" mass="62502">MPINLFSKAFHSSDRIRSADKITNVKEFGAVGNGIIDDSTSIQNAIDHTASIGGGTVFFPNGTYLVKNNIILRNKVNLLGIKGSSQLIFDDTFVGTKPNNPNKVYHPAMWNEHNQRTYNQATADSFAIRDLIFAKSTTNADLKVIIFLSNTNGVFIEGCQFDMSGTVDSLALYVFSCNYNLTLQNNTFTNLTGTDKGGGVWICNLTDKPNEINKTYNININNNDFIINSGDETLGLYGRDGIVKSVNITNNKFFTLKSTTAAQSKVLAIFGRTYNTGIEGAGVEDVIVSNNIFEIEEIEAGVITIGGTVSNTDIIKNILISSNIIKFKTEITNSLAVGILGNDLGIAENIKVCNNLISNTGEKPFKFGIYKMWDVEGNEVNGLYSQANIADCKNVFNNNLYGNTYSGGSAIRNSSFLSNNIIKNCLRGILINKVGTYTIQNNKIYLPDDPSAIGIQIATAPSKDIITDNIINTTHPSSVAFYFSIGTITLLNNMKFGNGRYLDGRVILALSQGNRIDDFGFDTFYPGRIIDNEIQDALPVGHICWDSTESPVTGWKKIALGNGANKWQQVNL</sequence>
<dbReference type="InterPro" id="IPR006626">
    <property type="entry name" value="PbH1"/>
</dbReference>
<proteinExistence type="predicted"/>
<dbReference type="OrthoDB" id="9795222at2"/>
<keyword evidence="3" id="KW-1185">Reference proteome</keyword>
<dbReference type="RefSeq" id="WP_137697403.1">
    <property type="nucleotide sequence ID" value="NZ_CP061336.1"/>
</dbReference>
<protein>
    <recommendedName>
        <fullName evidence="1">Rhamnogalacturonase A/B/Epimerase-like pectate lyase domain-containing protein</fullName>
    </recommendedName>
</protein>
<dbReference type="KEGG" id="rher:EHE19_017580"/>